<reference evidence="2 4" key="1">
    <citation type="journal article" date="2008" name="Science">
        <title>The Physcomitrella genome reveals evolutionary insights into the conquest of land by plants.</title>
        <authorList>
            <person name="Rensing S."/>
            <person name="Lang D."/>
            <person name="Zimmer A."/>
            <person name="Terry A."/>
            <person name="Salamov A."/>
            <person name="Shapiro H."/>
            <person name="Nishiyama T."/>
            <person name="Perroud P.-F."/>
            <person name="Lindquist E."/>
            <person name="Kamisugi Y."/>
            <person name="Tanahashi T."/>
            <person name="Sakakibara K."/>
            <person name="Fujita T."/>
            <person name="Oishi K."/>
            <person name="Shin-I T."/>
            <person name="Kuroki Y."/>
            <person name="Toyoda A."/>
            <person name="Suzuki Y."/>
            <person name="Hashimoto A."/>
            <person name="Yamaguchi K."/>
            <person name="Sugano A."/>
            <person name="Kohara Y."/>
            <person name="Fujiyama A."/>
            <person name="Anterola A."/>
            <person name="Aoki S."/>
            <person name="Ashton N."/>
            <person name="Barbazuk W.B."/>
            <person name="Barker E."/>
            <person name="Bennetzen J."/>
            <person name="Bezanilla M."/>
            <person name="Blankenship R."/>
            <person name="Cho S.H."/>
            <person name="Dutcher S."/>
            <person name="Estelle M."/>
            <person name="Fawcett J.A."/>
            <person name="Gundlach H."/>
            <person name="Hanada K."/>
            <person name="Heyl A."/>
            <person name="Hicks K.A."/>
            <person name="Hugh J."/>
            <person name="Lohr M."/>
            <person name="Mayer K."/>
            <person name="Melkozernov A."/>
            <person name="Murata T."/>
            <person name="Nelson D."/>
            <person name="Pils B."/>
            <person name="Prigge M."/>
            <person name="Reiss B."/>
            <person name="Renner T."/>
            <person name="Rombauts S."/>
            <person name="Rushton P."/>
            <person name="Sanderfoot A."/>
            <person name="Schween G."/>
            <person name="Shiu S.-H."/>
            <person name="Stueber K."/>
            <person name="Theodoulou F.L."/>
            <person name="Tu H."/>
            <person name="Van de Peer Y."/>
            <person name="Verrier P.J."/>
            <person name="Waters E."/>
            <person name="Wood A."/>
            <person name="Yang L."/>
            <person name="Cove D."/>
            <person name="Cuming A."/>
            <person name="Hasebe M."/>
            <person name="Lucas S."/>
            <person name="Mishler D.B."/>
            <person name="Reski R."/>
            <person name="Grigoriev I."/>
            <person name="Quatrano R.S."/>
            <person name="Boore J.L."/>
        </authorList>
    </citation>
    <scope>NUCLEOTIDE SEQUENCE [LARGE SCALE GENOMIC DNA]</scope>
    <source>
        <strain evidence="3 4">cv. Gransden 2004</strain>
    </source>
</reference>
<dbReference type="Gene3D" id="3.30.300.10">
    <property type="match status" value="1"/>
</dbReference>
<organism evidence="2">
    <name type="scientific">Physcomitrium patens</name>
    <name type="common">Spreading-leaved earth moss</name>
    <name type="synonym">Physcomitrella patens</name>
    <dbReference type="NCBI Taxonomy" id="3218"/>
    <lineage>
        <taxon>Eukaryota</taxon>
        <taxon>Viridiplantae</taxon>
        <taxon>Streptophyta</taxon>
        <taxon>Embryophyta</taxon>
        <taxon>Bryophyta</taxon>
        <taxon>Bryophytina</taxon>
        <taxon>Bryopsida</taxon>
        <taxon>Funariidae</taxon>
        <taxon>Funariales</taxon>
        <taxon>Funariaceae</taxon>
        <taxon>Physcomitrium</taxon>
    </lineage>
</organism>
<dbReference type="Gramene" id="Pp3c12_19590V3.1">
    <property type="protein sequence ID" value="Pp3c12_19590V3.1"/>
    <property type="gene ID" value="Pp3c12_19590"/>
</dbReference>
<dbReference type="Proteomes" id="UP000006727">
    <property type="component" value="Chromosome 12"/>
</dbReference>
<proteinExistence type="predicted"/>
<feature type="compositionally biased region" description="Polar residues" evidence="1">
    <location>
        <begin position="49"/>
        <end position="64"/>
    </location>
</feature>
<gene>
    <name evidence="2" type="ORF">PHYPA_016508</name>
</gene>
<evidence type="ECO:0000313" key="3">
    <source>
        <dbReference type="EnsemblPlants" id="Pp3c12_19590V3.1"/>
    </source>
</evidence>
<reference evidence="3" key="3">
    <citation type="submission" date="2020-12" db="UniProtKB">
        <authorList>
            <consortium name="EnsemblPlants"/>
        </authorList>
    </citation>
    <scope>IDENTIFICATION</scope>
</reference>
<dbReference type="PaxDb" id="3218-PP1S46_55V6.1"/>
<evidence type="ECO:0000313" key="4">
    <source>
        <dbReference type="Proteomes" id="UP000006727"/>
    </source>
</evidence>
<evidence type="ECO:0000256" key="1">
    <source>
        <dbReference type="SAM" id="MobiDB-lite"/>
    </source>
</evidence>
<protein>
    <recommendedName>
        <fullName evidence="5">S-adenosylmethionine synthetase C-terminal domain-containing protein</fullName>
    </recommendedName>
</protein>
<sequence length="64" mass="7367">MIYINHDLKRSCNKKFQKTAAHGHFGCSEADITWEFDKHRRLDQEEPKQLQSVSTKTTFPGSSG</sequence>
<dbReference type="AlphaFoldDB" id="A0A2K1JRF7"/>
<dbReference type="EMBL" id="ABEU02000012">
    <property type="protein sequence ID" value="PNR44124.1"/>
    <property type="molecule type" value="Genomic_DNA"/>
</dbReference>
<name>A0A2K1JRF7_PHYPA</name>
<evidence type="ECO:0008006" key="5">
    <source>
        <dbReference type="Google" id="ProtNLM"/>
    </source>
</evidence>
<dbReference type="InParanoid" id="A0A2K1JRF7"/>
<reference evidence="2 4" key="2">
    <citation type="journal article" date="2018" name="Plant J.">
        <title>The Physcomitrella patens chromosome-scale assembly reveals moss genome structure and evolution.</title>
        <authorList>
            <person name="Lang D."/>
            <person name="Ullrich K.K."/>
            <person name="Murat F."/>
            <person name="Fuchs J."/>
            <person name="Jenkins J."/>
            <person name="Haas F.B."/>
            <person name="Piednoel M."/>
            <person name="Gundlach H."/>
            <person name="Van Bel M."/>
            <person name="Meyberg R."/>
            <person name="Vives C."/>
            <person name="Morata J."/>
            <person name="Symeonidi A."/>
            <person name="Hiss M."/>
            <person name="Muchero W."/>
            <person name="Kamisugi Y."/>
            <person name="Saleh O."/>
            <person name="Blanc G."/>
            <person name="Decker E.L."/>
            <person name="van Gessel N."/>
            <person name="Grimwood J."/>
            <person name="Hayes R.D."/>
            <person name="Graham S.W."/>
            <person name="Gunter L.E."/>
            <person name="McDaniel S.F."/>
            <person name="Hoernstein S.N.W."/>
            <person name="Larsson A."/>
            <person name="Li F.W."/>
            <person name="Perroud P.F."/>
            <person name="Phillips J."/>
            <person name="Ranjan P."/>
            <person name="Rokshar D.S."/>
            <person name="Rothfels C.J."/>
            <person name="Schneider L."/>
            <person name="Shu S."/>
            <person name="Stevenson D.W."/>
            <person name="Thummler F."/>
            <person name="Tillich M."/>
            <person name="Villarreal Aguilar J.C."/>
            <person name="Widiez T."/>
            <person name="Wong G.K."/>
            <person name="Wymore A."/>
            <person name="Zhang Y."/>
            <person name="Zimmer A.D."/>
            <person name="Quatrano R.S."/>
            <person name="Mayer K.F.X."/>
            <person name="Goodstein D."/>
            <person name="Casacuberta J.M."/>
            <person name="Vandepoele K."/>
            <person name="Reski R."/>
            <person name="Cuming A.C."/>
            <person name="Tuskan G.A."/>
            <person name="Maumus F."/>
            <person name="Salse J."/>
            <person name="Schmutz J."/>
            <person name="Rensing S.A."/>
        </authorList>
    </citation>
    <scope>NUCLEOTIDE SEQUENCE [LARGE SCALE GENOMIC DNA]</scope>
    <source>
        <strain evidence="3 4">cv. Gransden 2004</strain>
    </source>
</reference>
<feature type="region of interest" description="Disordered" evidence="1">
    <location>
        <begin position="43"/>
        <end position="64"/>
    </location>
</feature>
<accession>A0A2K1JRF7</accession>
<evidence type="ECO:0000313" key="2">
    <source>
        <dbReference type="EMBL" id="PNR44124.1"/>
    </source>
</evidence>
<dbReference type="EnsemblPlants" id="Pp3c12_19590V3.1">
    <property type="protein sequence ID" value="Pp3c12_19590V3.1"/>
    <property type="gene ID" value="Pp3c12_19590"/>
</dbReference>
<keyword evidence="4" id="KW-1185">Reference proteome</keyword>
<dbReference type="STRING" id="3218.A0A2K1JRF7"/>